<dbReference type="Proteomes" id="UP000192534">
    <property type="component" value="Unassembled WGS sequence"/>
</dbReference>
<reference evidence="2 3" key="1">
    <citation type="submission" date="2016-12" db="EMBL/GenBank/DDBJ databases">
        <title>The new phylogeny of genus Mycobacterium.</title>
        <authorList>
            <person name="Tortoli E."/>
            <person name="Trovato A."/>
            <person name="Cirillo D.M."/>
        </authorList>
    </citation>
    <scope>NUCLEOTIDE SEQUENCE [LARGE SCALE GENOMIC DNA]</scope>
    <source>
        <strain evidence="2 3">DSM 44223</strain>
    </source>
</reference>
<comment type="caution">
    <text evidence="2">The sequence shown here is derived from an EMBL/GenBank/DDBJ whole genome shotgun (WGS) entry which is preliminary data.</text>
</comment>
<dbReference type="Pfam" id="PF20381">
    <property type="entry name" value="Rv1476"/>
    <property type="match status" value="1"/>
</dbReference>
<dbReference type="OrthoDB" id="4543462at2"/>
<dbReference type="RefSeq" id="WP_083120367.1">
    <property type="nucleotide sequence ID" value="NZ_JACKUO010000017.1"/>
</dbReference>
<dbReference type="AlphaFoldDB" id="A0A1X0IUG6"/>
<organism evidence="2 3">
    <name type="scientific">Mycolicibacterium rhodesiae</name>
    <name type="common">Mycobacterium rhodesiae</name>
    <dbReference type="NCBI Taxonomy" id="36814"/>
    <lineage>
        <taxon>Bacteria</taxon>
        <taxon>Bacillati</taxon>
        <taxon>Actinomycetota</taxon>
        <taxon>Actinomycetes</taxon>
        <taxon>Mycobacteriales</taxon>
        <taxon>Mycobacteriaceae</taxon>
        <taxon>Mycolicibacterium</taxon>
    </lineage>
</organism>
<evidence type="ECO:0008006" key="4">
    <source>
        <dbReference type="Google" id="ProtNLM"/>
    </source>
</evidence>
<evidence type="ECO:0000256" key="1">
    <source>
        <dbReference type="SAM" id="Phobius"/>
    </source>
</evidence>
<feature type="transmembrane region" description="Helical" evidence="1">
    <location>
        <begin position="148"/>
        <end position="169"/>
    </location>
</feature>
<proteinExistence type="predicted"/>
<keyword evidence="1" id="KW-0812">Transmembrane</keyword>
<protein>
    <recommendedName>
        <fullName evidence="4">Transmembrane protein</fullName>
    </recommendedName>
</protein>
<keyword evidence="1" id="KW-0472">Membrane</keyword>
<name>A0A1X0IUG6_MYCRH</name>
<accession>A0A1X0IUG6</accession>
<sequence length="187" mass="19383">MTIPHAPTFIPVEVCSSAGLAPSTPVDQCLAAVKADVAADGVAAPAADVAALQKVVASAKEHGIDLKVVVMDKSPAIDTPLRDIATEIGQDSPDSTVLVLSPGWAGTYSTTYDRVILEAGQDVAKTAPNPVVGTQAFVDQLQTPDFPWMGLTITLVIGVAVAAVLTRVLQLRARRSQPSDMASEQGK</sequence>
<keyword evidence="1" id="KW-1133">Transmembrane helix</keyword>
<evidence type="ECO:0000313" key="2">
    <source>
        <dbReference type="EMBL" id="ORB51743.1"/>
    </source>
</evidence>
<evidence type="ECO:0000313" key="3">
    <source>
        <dbReference type="Proteomes" id="UP000192534"/>
    </source>
</evidence>
<dbReference type="EMBL" id="MVIH01000007">
    <property type="protein sequence ID" value="ORB51743.1"/>
    <property type="molecule type" value="Genomic_DNA"/>
</dbReference>
<gene>
    <name evidence="2" type="ORF">BST42_16385</name>
</gene>
<dbReference type="InterPro" id="IPR046498">
    <property type="entry name" value="Rv1476-like"/>
</dbReference>
<keyword evidence="3" id="KW-1185">Reference proteome</keyword>